<proteinExistence type="inferred from homology"/>
<dbReference type="Pfam" id="PF02911">
    <property type="entry name" value="Formyl_trans_C"/>
    <property type="match status" value="1"/>
</dbReference>
<dbReference type="Proteomes" id="UP000574276">
    <property type="component" value="Unassembled WGS sequence"/>
</dbReference>
<evidence type="ECO:0000256" key="7">
    <source>
        <dbReference type="ARBA" id="ARBA00048558"/>
    </source>
</evidence>
<name>A0A839JYF5_9FIRM</name>
<dbReference type="PANTHER" id="PTHR11138">
    <property type="entry name" value="METHIONYL-TRNA FORMYLTRANSFERASE"/>
    <property type="match status" value="1"/>
</dbReference>
<evidence type="ECO:0000256" key="2">
    <source>
        <dbReference type="ARBA" id="ARBA00010699"/>
    </source>
</evidence>
<dbReference type="CDD" id="cd08704">
    <property type="entry name" value="Met_tRNA_FMT_C"/>
    <property type="match status" value="1"/>
</dbReference>
<evidence type="ECO:0000259" key="9">
    <source>
        <dbReference type="Pfam" id="PF00551"/>
    </source>
</evidence>
<organism evidence="11 12">
    <name type="scientific">Variimorphobacter saccharofermentans</name>
    <dbReference type="NCBI Taxonomy" id="2755051"/>
    <lineage>
        <taxon>Bacteria</taxon>
        <taxon>Bacillati</taxon>
        <taxon>Bacillota</taxon>
        <taxon>Clostridia</taxon>
        <taxon>Lachnospirales</taxon>
        <taxon>Lachnospiraceae</taxon>
        <taxon>Variimorphobacter</taxon>
    </lineage>
</organism>
<comment type="caution">
    <text evidence="11">The sequence shown here is derived from an EMBL/GenBank/DDBJ whole genome shotgun (WGS) entry which is preliminary data.</text>
</comment>
<evidence type="ECO:0000256" key="1">
    <source>
        <dbReference type="ARBA" id="ARBA00002606"/>
    </source>
</evidence>
<evidence type="ECO:0000313" key="12">
    <source>
        <dbReference type="Proteomes" id="UP000574276"/>
    </source>
</evidence>
<dbReference type="AlphaFoldDB" id="A0A839JYF5"/>
<dbReference type="InterPro" id="IPR011034">
    <property type="entry name" value="Formyl_transferase-like_C_sf"/>
</dbReference>
<dbReference type="InterPro" id="IPR044135">
    <property type="entry name" value="Met-tRNA-FMT_C"/>
</dbReference>
<dbReference type="EC" id="2.1.2.9" evidence="3 8"/>
<dbReference type="PANTHER" id="PTHR11138:SF5">
    <property type="entry name" value="METHIONYL-TRNA FORMYLTRANSFERASE, MITOCHONDRIAL"/>
    <property type="match status" value="1"/>
</dbReference>
<protein>
    <recommendedName>
        <fullName evidence="4 8">Methionyl-tRNA formyltransferase</fullName>
        <ecNumber evidence="3 8">2.1.2.9</ecNumber>
    </recommendedName>
</protein>
<dbReference type="EMBL" id="JACEGA010000001">
    <property type="protein sequence ID" value="MBB2182693.1"/>
    <property type="molecule type" value="Genomic_DNA"/>
</dbReference>
<evidence type="ECO:0000256" key="3">
    <source>
        <dbReference type="ARBA" id="ARBA00012261"/>
    </source>
</evidence>
<evidence type="ECO:0000313" key="11">
    <source>
        <dbReference type="EMBL" id="MBB2182693.1"/>
    </source>
</evidence>
<keyword evidence="6 8" id="KW-0648">Protein biosynthesis</keyword>
<feature type="domain" description="Formyl transferase C-terminal" evidence="10">
    <location>
        <begin position="204"/>
        <end position="304"/>
    </location>
</feature>
<evidence type="ECO:0000256" key="8">
    <source>
        <dbReference type="HAMAP-Rule" id="MF_00182"/>
    </source>
</evidence>
<dbReference type="InterPro" id="IPR041711">
    <property type="entry name" value="Met-tRNA-FMT_N"/>
</dbReference>
<dbReference type="SUPFAM" id="SSF53328">
    <property type="entry name" value="Formyltransferase"/>
    <property type="match status" value="1"/>
</dbReference>
<dbReference type="NCBIfam" id="TIGR00460">
    <property type="entry name" value="fmt"/>
    <property type="match status" value="1"/>
</dbReference>
<comment type="catalytic activity">
    <reaction evidence="7 8">
        <text>L-methionyl-tRNA(fMet) + (6R)-10-formyltetrahydrofolate = N-formyl-L-methionyl-tRNA(fMet) + (6S)-5,6,7,8-tetrahydrofolate + H(+)</text>
        <dbReference type="Rhea" id="RHEA:24380"/>
        <dbReference type="Rhea" id="RHEA-COMP:9952"/>
        <dbReference type="Rhea" id="RHEA-COMP:9953"/>
        <dbReference type="ChEBI" id="CHEBI:15378"/>
        <dbReference type="ChEBI" id="CHEBI:57453"/>
        <dbReference type="ChEBI" id="CHEBI:78530"/>
        <dbReference type="ChEBI" id="CHEBI:78844"/>
        <dbReference type="ChEBI" id="CHEBI:195366"/>
        <dbReference type="EC" id="2.1.2.9"/>
    </reaction>
</comment>
<evidence type="ECO:0000256" key="4">
    <source>
        <dbReference type="ARBA" id="ARBA00016014"/>
    </source>
</evidence>
<comment type="function">
    <text evidence="1 8">Attaches a formyl group to the free amino group of methionyl-tRNA(fMet). The formyl group appears to play a dual role in the initiator identity of N-formylmethionyl-tRNA by promoting its recognition by IF2 and preventing the misappropriation of this tRNA by the elongation apparatus.</text>
</comment>
<comment type="similarity">
    <text evidence="2 8">Belongs to the Fmt family.</text>
</comment>
<evidence type="ECO:0000256" key="5">
    <source>
        <dbReference type="ARBA" id="ARBA00022679"/>
    </source>
</evidence>
<evidence type="ECO:0000256" key="6">
    <source>
        <dbReference type="ARBA" id="ARBA00022917"/>
    </source>
</evidence>
<dbReference type="Pfam" id="PF00551">
    <property type="entry name" value="Formyl_trans_N"/>
    <property type="match status" value="1"/>
</dbReference>
<dbReference type="GO" id="GO:0005829">
    <property type="term" value="C:cytosol"/>
    <property type="evidence" value="ECO:0007669"/>
    <property type="project" value="TreeGrafter"/>
</dbReference>
<feature type="binding site" evidence="8">
    <location>
        <begin position="109"/>
        <end position="112"/>
    </location>
    <ligand>
        <name>(6S)-5,6,7,8-tetrahydrofolate</name>
        <dbReference type="ChEBI" id="CHEBI:57453"/>
    </ligand>
</feature>
<gene>
    <name evidence="8" type="primary">fmt</name>
    <name evidence="11" type="ORF">H0486_07370</name>
</gene>
<feature type="domain" description="Formyl transferase N-terminal" evidence="9">
    <location>
        <begin position="1"/>
        <end position="180"/>
    </location>
</feature>
<dbReference type="SUPFAM" id="SSF50486">
    <property type="entry name" value="FMT C-terminal domain-like"/>
    <property type="match status" value="1"/>
</dbReference>
<accession>A0A839JYF5</accession>
<dbReference type="InterPro" id="IPR036477">
    <property type="entry name" value="Formyl_transf_N_sf"/>
</dbReference>
<dbReference type="GO" id="GO:0004479">
    <property type="term" value="F:methionyl-tRNA formyltransferase activity"/>
    <property type="evidence" value="ECO:0007669"/>
    <property type="project" value="UniProtKB-UniRule"/>
</dbReference>
<sequence>MRVLFMGTPDFAAVILEKIITSGHEVIGVVTQPDKEKGRGRTISFSPVKELAIKYGCTVYQPVKVRDESFLQTVKELAPEAIIVAAFGQILPKTLLDMPPYGCINVHASLLPKYRGAAPIQYSILEGEEETGITIMYMDDGIDTGDMILQARTPISPDETGGSLYEKLAVIGADLLIEALEKIKNNTAERIHQNNEQSTYVKMITKEMGKLDFTWPAIKLERWIRGMDPWPSAYTYLDGKTLKIWKAEVEEYQDEENKPAKPGEVVEIRKDAIAVMTGEGILVIKELQLEGKKRMPCGAFLLGYPITVGTVLGS</sequence>
<dbReference type="HAMAP" id="MF_00182">
    <property type="entry name" value="Formyl_trans"/>
    <property type="match status" value="1"/>
</dbReference>
<reference evidence="11 12" key="1">
    <citation type="submission" date="2020-07" db="EMBL/GenBank/DDBJ databases">
        <title>Characterization and genome sequencing of isolate MD1, a novel member within the family Lachnospiraceae.</title>
        <authorList>
            <person name="Rettenmaier R."/>
            <person name="Di Bello L."/>
            <person name="Zinser C."/>
            <person name="Scheitz K."/>
            <person name="Liebl W."/>
            <person name="Zverlov V."/>
        </authorList>
    </citation>
    <scope>NUCLEOTIDE SEQUENCE [LARGE SCALE GENOMIC DNA]</scope>
    <source>
        <strain evidence="11 12">MD1</strain>
    </source>
</reference>
<dbReference type="Gene3D" id="3.10.25.10">
    <property type="entry name" value="Formyl transferase, C-terminal domain"/>
    <property type="match status" value="1"/>
</dbReference>
<dbReference type="CDD" id="cd08646">
    <property type="entry name" value="FMT_core_Met-tRNA-FMT_N"/>
    <property type="match status" value="1"/>
</dbReference>
<keyword evidence="5 8" id="KW-0808">Transferase</keyword>
<dbReference type="InterPro" id="IPR002376">
    <property type="entry name" value="Formyl_transf_N"/>
</dbReference>
<evidence type="ECO:0000259" key="10">
    <source>
        <dbReference type="Pfam" id="PF02911"/>
    </source>
</evidence>
<dbReference type="InterPro" id="IPR037022">
    <property type="entry name" value="Formyl_trans_C_sf"/>
</dbReference>
<dbReference type="PROSITE" id="PS00373">
    <property type="entry name" value="GART"/>
    <property type="match status" value="1"/>
</dbReference>
<dbReference type="InterPro" id="IPR005793">
    <property type="entry name" value="Formyl_trans_C"/>
</dbReference>
<dbReference type="InterPro" id="IPR001555">
    <property type="entry name" value="GART_AS"/>
</dbReference>
<dbReference type="InterPro" id="IPR005794">
    <property type="entry name" value="Fmt"/>
</dbReference>
<dbReference type="RefSeq" id="WP_228352394.1">
    <property type="nucleotide sequence ID" value="NZ_JACEGA010000001.1"/>
</dbReference>
<keyword evidence="12" id="KW-1185">Reference proteome</keyword>
<dbReference type="Gene3D" id="3.40.50.170">
    <property type="entry name" value="Formyl transferase, N-terminal domain"/>
    <property type="match status" value="1"/>
</dbReference>